<dbReference type="RefSeq" id="WP_286278143.1">
    <property type="nucleotide sequence ID" value="NZ_AP027731.1"/>
</dbReference>
<evidence type="ECO:0000313" key="2">
    <source>
        <dbReference type="Proteomes" id="UP001321498"/>
    </source>
</evidence>
<protein>
    <submittedName>
        <fullName evidence="1">Glutathione S-transferase</fullName>
    </submittedName>
</protein>
<dbReference type="Pfam" id="PF06108">
    <property type="entry name" value="DUF952"/>
    <property type="match status" value="1"/>
</dbReference>
<accession>A0ABN6XIL8</accession>
<reference evidence="2" key="1">
    <citation type="journal article" date="2019" name="Int. J. Syst. Evol. Microbiol.">
        <title>The Global Catalogue of Microorganisms (GCM) 10K type strain sequencing project: providing services to taxonomists for standard genome sequencing and annotation.</title>
        <authorList>
            <consortium name="The Broad Institute Genomics Platform"/>
            <consortium name="The Broad Institute Genome Sequencing Center for Infectious Disease"/>
            <person name="Wu L."/>
            <person name="Ma J."/>
        </authorList>
    </citation>
    <scope>NUCLEOTIDE SEQUENCE [LARGE SCALE GENOMIC DNA]</scope>
    <source>
        <strain evidence="2">NBRC 108725</strain>
    </source>
</reference>
<dbReference type="EMBL" id="AP027731">
    <property type="protein sequence ID" value="BDZ44724.1"/>
    <property type="molecule type" value="Genomic_DNA"/>
</dbReference>
<evidence type="ECO:0000313" key="1">
    <source>
        <dbReference type="EMBL" id="BDZ44724.1"/>
    </source>
</evidence>
<name>A0ABN6XIL8_9MICO</name>
<dbReference type="PANTHER" id="PTHR34129:SF1">
    <property type="entry name" value="DUF952 DOMAIN-CONTAINING PROTEIN"/>
    <property type="match status" value="1"/>
</dbReference>
<proteinExistence type="predicted"/>
<dbReference type="SUPFAM" id="SSF56399">
    <property type="entry name" value="ADP-ribosylation"/>
    <property type="match status" value="1"/>
</dbReference>
<dbReference type="Gene3D" id="3.20.170.20">
    <property type="entry name" value="Protein of unknown function DUF952"/>
    <property type="match status" value="1"/>
</dbReference>
<dbReference type="PANTHER" id="PTHR34129">
    <property type="entry name" value="BLR1139 PROTEIN"/>
    <property type="match status" value="1"/>
</dbReference>
<dbReference type="InterPro" id="IPR009297">
    <property type="entry name" value="DUF952"/>
</dbReference>
<sequence>MRILHLAPASLWSRAVETGGYRGSSRNQSLEEVGFVHASTARQLPDVLAGLYADTPLDDQVVLVIDVPTCDSAGSSVRWEVPADSAQLFPHIYGPVPVSAVVAVLPISRQADGRIVMPSLAGLRVLDDPPAP</sequence>
<organism evidence="1 2">
    <name type="scientific">Naasia aerilata</name>
    <dbReference type="NCBI Taxonomy" id="1162966"/>
    <lineage>
        <taxon>Bacteria</taxon>
        <taxon>Bacillati</taxon>
        <taxon>Actinomycetota</taxon>
        <taxon>Actinomycetes</taxon>
        <taxon>Micrococcales</taxon>
        <taxon>Microbacteriaceae</taxon>
        <taxon>Naasia</taxon>
    </lineage>
</organism>
<keyword evidence="2" id="KW-1185">Reference proteome</keyword>
<dbReference type="Proteomes" id="UP001321498">
    <property type="component" value="Chromosome"/>
</dbReference>
<gene>
    <name evidence="1" type="ORF">GCM10025866_06330</name>
</gene>